<gene>
    <name evidence="4" type="primary">flgD</name>
    <name evidence="4" type="ORF">H9659_02105</name>
</gene>
<organism evidence="4 5">
    <name type="scientific">Sporosarcina gallistercoris</name>
    <dbReference type="NCBI Taxonomy" id="2762245"/>
    <lineage>
        <taxon>Bacteria</taxon>
        <taxon>Bacillati</taxon>
        <taxon>Bacillota</taxon>
        <taxon>Bacilli</taxon>
        <taxon>Bacillales</taxon>
        <taxon>Caryophanaceae</taxon>
        <taxon>Sporosarcina</taxon>
    </lineage>
</organism>
<comment type="caution">
    <text evidence="4">The sequence shown here is derived from an EMBL/GenBank/DDBJ whole genome shotgun (WGS) entry which is preliminary data.</text>
</comment>
<evidence type="ECO:0000313" key="4">
    <source>
        <dbReference type="EMBL" id="MBD7907127.1"/>
    </source>
</evidence>
<dbReference type="InterPro" id="IPR005648">
    <property type="entry name" value="FlgD"/>
</dbReference>
<proteinExistence type="inferred from homology"/>
<dbReference type="Proteomes" id="UP000659496">
    <property type="component" value="Unassembled WGS sequence"/>
</dbReference>
<dbReference type="NCBIfam" id="NF007197">
    <property type="entry name" value="PRK09618.1"/>
    <property type="match status" value="1"/>
</dbReference>
<comment type="similarity">
    <text evidence="1 3">Belongs to the FlgD family.</text>
</comment>
<evidence type="ECO:0000313" key="5">
    <source>
        <dbReference type="Proteomes" id="UP000659496"/>
    </source>
</evidence>
<comment type="function">
    <text evidence="3">Required for flagellar hook formation. May act as a scaffolding protein.</text>
</comment>
<keyword evidence="5" id="KW-1185">Reference proteome</keyword>
<dbReference type="RefSeq" id="WP_191688264.1">
    <property type="nucleotide sequence ID" value="NZ_JACSQY010000001.1"/>
</dbReference>
<name>A0ABR8PG28_9BACL</name>
<sequence length="215" mass="23547">MVDGQQAITDSMYLVNKQRDERKTGQGTLGKDDFMKLLIAQLQNQDPTNPMKDNEFIAQMAQFSALEQTMNLTKAFEKFAESQNQSQLIQYNSFVGKDIKWHKVAEKPDEDGKPVITEGTGTITSIKYVNGSVVFTMADGQELSPGNISEVLSGGVNSNSLVEASMLIGKTVGYLDGETEKTGTVTSVSNKDGKLLYILENGEKIEGNKFTSISK</sequence>
<keyword evidence="4" id="KW-0969">Cilium</keyword>
<dbReference type="Pfam" id="PF03963">
    <property type="entry name" value="FlgD"/>
    <property type="match status" value="1"/>
</dbReference>
<evidence type="ECO:0000256" key="3">
    <source>
        <dbReference type="RuleBase" id="RU362076"/>
    </source>
</evidence>
<evidence type="ECO:0000256" key="1">
    <source>
        <dbReference type="ARBA" id="ARBA00010577"/>
    </source>
</evidence>
<accession>A0ABR8PG28</accession>
<dbReference type="EMBL" id="JACSQY010000001">
    <property type="protein sequence ID" value="MBD7907127.1"/>
    <property type="molecule type" value="Genomic_DNA"/>
</dbReference>
<keyword evidence="4" id="KW-0966">Cell projection</keyword>
<reference evidence="4 5" key="1">
    <citation type="submission" date="2020-08" db="EMBL/GenBank/DDBJ databases">
        <title>A Genomic Blueprint of the Chicken Gut Microbiome.</title>
        <authorList>
            <person name="Gilroy R."/>
            <person name="Ravi A."/>
            <person name="Getino M."/>
            <person name="Pursley I."/>
            <person name="Horton D.L."/>
            <person name="Alikhan N.-F."/>
            <person name="Baker D."/>
            <person name="Gharbi K."/>
            <person name="Hall N."/>
            <person name="Watson M."/>
            <person name="Adriaenssens E.M."/>
            <person name="Foster-Nyarko E."/>
            <person name="Jarju S."/>
            <person name="Secka A."/>
            <person name="Antonio M."/>
            <person name="Oren A."/>
            <person name="Chaudhuri R."/>
            <person name="La Ragione R.M."/>
            <person name="Hildebrand F."/>
            <person name="Pallen M.J."/>
        </authorList>
    </citation>
    <scope>NUCLEOTIDE SEQUENCE [LARGE SCALE GENOMIC DNA]</scope>
    <source>
        <strain evidence="4 5">Sa3CUA8</strain>
    </source>
</reference>
<evidence type="ECO:0000256" key="2">
    <source>
        <dbReference type="ARBA" id="ARBA00022795"/>
    </source>
</evidence>
<protein>
    <recommendedName>
        <fullName evidence="3">Basal-body rod modification protein FlgD</fullName>
    </recommendedName>
</protein>
<keyword evidence="4" id="KW-0282">Flagellum</keyword>
<keyword evidence="2 3" id="KW-1005">Bacterial flagellum biogenesis</keyword>